<dbReference type="PANTHER" id="PTHR39961:SF1">
    <property type="entry name" value="DUF458 DOMAIN-CONTAINING PROTEIN"/>
    <property type="match status" value="1"/>
</dbReference>
<dbReference type="PANTHER" id="PTHR39961">
    <property type="entry name" value="HYPOTHETICAL CYTOSOLIC PROTEIN"/>
    <property type="match status" value="1"/>
</dbReference>
<dbReference type="Proteomes" id="UP000321168">
    <property type="component" value="Unassembled WGS sequence"/>
</dbReference>
<comment type="caution">
    <text evidence="1">The sequence shown here is derived from an EMBL/GenBank/DDBJ whole genome shotgun (WGS) entry which is preliminary data.</text>
</comment>
<dbReference type="InterPro" id="IPR007405">
    <property type="entry name" value="Phage_KVP40_Orf299"/>
</dbReference>
<dbReference type="AlphaFoldDB" id="A0A5C6V8J8"/>
<evidence type="ECO:0000313" key="2">
    <source>
        <dbReference type="Proteomes" id="UP000321168"/>
    </source>
</evidence>
<protein>
    <submittedName>
        <fullName evidence="1">Uncharacterized protein</fullName>
    </submittedName>
</protein>
<name>A0A5C6V8J8_9FLAO</name>
<sequence>MISNFYKEDGTVVLDPLRYVNNWLLKHPKGEIHLGCDSKVKRGYVKYSVAICMREIGRGVHEIFGTRNTPKPKDRYSRLWEEVNLAVQVAHKFDTIPSPIFIHVDLNKDPNYFSNSLYEASLGFIKSMGYNALAKPDAWAASSGAHSHCQ</sequence>
<dbReference type="OrthoDB" id="13663at2"/>
<keyword evidence="2" id="KW-1185">Reference proteome</keyword>
<dbReference type="Pfam" id="PF04308">
    <property type="entry name" value="RNaseH_like"/>
    <property type="match status" value="1"/>
</dbReference>
<proteinExistence type="predicted"/>
<reference evidence="1 2" key="1">
    <citation type="submission" date="2019-08" db="EMBL/GenBank/DDBJ databases">
        <title>Genome of Luteibaculum oceani JCM 18817.</title>
        <authorList>
            <person name="Bowman J.P."/>
        </authorList>
    </citation>
    <scope>NUCLEOTIDE SEQUENCE [LARGE SCALE GENOMIC DNA]</scope>
    <source>
        <strain evidence="1 2">JCM 18817</strain>
    </source>
</reference>
<evidence type="ECO:0000313" key="1">
    <source>
        <dbReference type="EMBL" id="TXC81369.1"/>
    </source>
</evidence>
<accession>A0A5C6V8J8</accession>
<dbReference type="EMBL" id="VORB01000004">
    <property type="protein sequence ID" value="TXC81369.1"/>
    <property type="molecule type" value="Genomic_DNA"/>
</dbReference>
<organism evidence="1 2">
    <name type="scientific">Luteibaculum oceani</name>
    <dbReference type="NCBI Taxonomy" id="1294296"/>
    <lineage>
        <taxon>Bacteria</taxon>
        <taxon>Pseudomonadati</taxon>
        <taxon>Bacteroidota</taxon>
        <taxon>Flavobacteriia</taxon>
        <taxon>Flavobacteriales</taxon>
        <taxon>Luteibaculaceae</taxon>
        <taxon>Luteibaculum</taxon>
    </lineage>
</organism>
<dbReference type="RefSeq" id="WP_147014053.1">
    <property type="nucleotide sequence ID" value="NZ_VORB01000004.1"/>
</dbReference>
<gene>
    <name evidence="1" type="ORF">FRX97_05025</name>
</gene>